<reference evidence="3" key="1">
    <citation type="journal article" date="2021" name="IMA Fungus">
        <title>Genomic characterization of three marine fungi, including Emericellopsis atlantica sp. nov. with signatures of a generalist lifestyle and marine biomass degradation.</title>
        <authorList>
            <person name="Hagestad O.C."/>
            <person name="Hou L."/>
            <person name="Andersen J.H."/>
            <person name="Hansen E.H."/>
            <person name="Altermark B."/>
            <person name="Li C."/>
            <person name="Kuhnert E."/>
            <person name="Cox R.J."/>
            <person name="Crous P.W."/>
            <person name="Spatafora J.W."/>
            <person name="Lail K."/>
            <person name="Amirebrahimi M."/>
            <person name="Lipzen A."/>
            <person name="Pangilinan J."/>
            <person name="Andreopoulos W."/>
            <person name="Hayes R.D."/>
            <person name="Ng V."/>
            <person name="Grigoriev I.V."/>
            <person name="Jackson S.A."/>
            <person name="Sutton T.D.S."/>
            <person name="Dobson A.D.W."/>
            <person name="Rama T."/>
        </authorList>
    </citation>
    <scope>NUCLEOTIDE SEQUENCE</scope>
    <source>
        <strain evidence="3">TRa3180A</strain>
    </source>
</reference>
<feature type="region of interest" description="Disordered" evidence="2">
    <location>
        <begin position="116"/>
        <end position="174"/>
    </location>
</feature>
<dbReference type="OrthoDB" id="10648483at2759"/>
<evidence type="ECO:0000256" key="1">
    <source>
        <dbReference type="SAM" id="Coils"/>
    </source>
</evidence>
<name>A0A9P7YYT5_9HELO</name>
<sequence length="240" mass="27205">MAACIFCWRRRKQIEKGWQAKRLVAPELHDDQGHETAYGARISVQPIPPAMRENNRSYHVVTTREIFEDYEAAESSVCLQRDHDGQEYTQEGLIGQSYDAPVAVPSSAYQQKHIRGIPGTETAPGSINRKEVPNRNSVSGVRSSRILSRPPLIHANSSQNQIPDEGCSSSRVSGALRSPVPDIYAYAGVTIEDDEELERLEEEERRIDEAIRESESRMQMRETEDLRKIRARLEGLRDSM</sequence>
<comment type="caution">
    <text evidence="3">The sequence shown here is derived from an EMBL/GenBank/DDBJ whole genome shotgun (WGS) entry which is preliminary data.</text>
</comment>
<keyword evidence="4" id="KW-1185">Reference proteome</keyword>
<evidence type="ECO:0000256" key="2">
    <source>
        <dbReference type="SAM" id="MobiDB-lite"/>
    </source>
</evidence>
<proteinExistence type="predicted"/>
<evidence type="ECO:0000313" key="3">
    <source>
        <dbReference type="EMBL" id="KAG9242241.1"/>
    </source>
</evidence>
<protein>
    <submittedName>
        <fullName evidence="3">Uncharacterized protein</fullName>
    </submittedName>
</protein>
<gene>
    <name evidence="3" type="ORF">BJ878DRAFT_516524</name>
</gene>
<accession>A0A9P7YYT5</accession>
<dbReference type="AlphaFoldDB" id="A0A9P7YYT5"/>
<feature type="compositionally biased region" description="Polar residues" evidence="2">
    <location>
        <begin position="155"/>
        <end position="172"/>
    </location>
</feature>
<feature type="coiled-coil region" evidence="1">
    <location>
        <begin position="193"/>
        <end position="220"/>
    </location>
</feature>
<dbReference type="EMBL" id="MU254096">
    <property type="protein sequence ID" value="KAG9242241.1"/>
    <property type="molecule type" value="Genomic_DNA"/>
</dbReference>
<dbReference type="Proteomes" id="UP000887226">
    <property type="component" value="Unassembled WGS sequence"/>
</dbReference>
<evidence type="ECO:0000313" key="4">
    <source>
        <dbReference type="Proteomes" id="UP000887226"/>
    </source>
</evidence>
<keyword evidence="1" id="KW-0175">Coiled coil</keyword>
<organism evidence="3 4">
    <name type="scientific">Calycina marina</name>
    <dbReference type="NCBI Taxonomy" id="1763456"/>
    <lineage>
        <taxon>Eukaryota</taxon>
        <taxon>Fungi</taxon>
        <taxon>Dikarya</taxon>
        <taxon>Ascomycota</taxon>
        <taxon>Pezizomycotina</taxon>
        <taxon>Leotiomycetes</taxon>
        <taxon>Helotiales</taxon>
        <taxon>Pezizellaceae</taxon>
        <taxon>Calycina</taxon>
    </lineage>
</organism>
<feature type="compositionally biased region" description="Low complexity" evidence="2">
    <location>
        <begin position="134"/>
        <end position="145"/>
    </location>
</feature>